<accession>M1DGQ5</accession>
<protein>
    <submittedName>
        <fullName evidence="2">Uncharacterized protein</fullName>
    </submittedName>
</protein>
<name>M1DGQ5_SOLTU</name>
<feature type="region of interest" description="Disordered" evidence="1">
    <location>
        <begin position="70"/>
        <end position="106"/>
    </location>
</feature>
<dbReference type="AlphaFoldDB" id="M1DGQ5"/>
<dbReference type="HOGENOM" id="CLU_2227991_0_0_1"/>
<proteinExistence type="predicted"/>
<dbReference type="Proteomes" id="UP000011115">
    <property type="component" value="Unassembled WGS sequence"/>
</dbReference>
<evidence type="ECO:0000313" key="2">
    <source>
        <dbReference type="EnsemblPlants" id="PGSC0003DMT400088788"/>
    </source>
</evidence>
<dbReference type="Gramene" id="PGSC0003DMT400088788">
    <property type="protein sequence ID" value="PGSC0003DMT400088788"/>
    <property type="gene ID" value="PGSC0003DMG400038359"/>
</dbReference>
<sequence>MQPKRLDPCSSSELNKIQPLTEAICEANKGTMENHEEANRVTIGESILLEMKTMITALSTRMDERMDRLDTRMESHEERSRETFSTPRPHYYGHTSGVRQGSSTPI</sequence>
<evidence type="ECO:0000256" key="1">
    <source>
        <dbReference type="SAM" id="MobiDB-lite"/>
    </source>
</evidence>
<reference evidence="2" key="2">
    <citation type="submission" date="2015-06" db="UniProtKB">
        <authorList>
            <consortium name="EnsemblPlants"/>
        </authorList>
    </citation>
    <scope>IDENTIFICATION</scope>
    <source>
        <strain evidence="2">DM1-3 516 R44</strain>
    </source>
</reference>
<feature type="compositionally biased region" description="Basic and acidic residues" evidence="1">
    <location>
        <begin position="70"/>
        <end position="82"/>
    </location>
</feature>
<feature type="compositionally biased region" description="Polar residues" evidence="1">
    <location>
        <begin position="97"/>
        <end position="106"/>
    </location>
</feature>
<dbReference type="EnsemblPlants" id="PGSC0003DMT400088788">
    <property type="protein sequence ID" value="PGSC0003DMT400088788"/>
    <property type="gene ID" value="PGSC0003DMG400038359"/>
</dbReference>
<keyword evidence="3" id="KW-1185">Reference proteome</keyword>
<dbReference type="InParanoid" id="M1DGQ5"/>
<reference evidence="3" key="1">
    <citation type="journal article" date="2011" name="Nature">
        <title>Genome sequence and analysis of the tuber crop potato.</title>
        <authorList>
            <consortium name="The Potato Genome Sequencing Consortium"/>
        </authorList>
    </citation>
    <scope>NUCLEOTIDE SEQUENCE [LARGE SCALE GENOMIC DNA]</scope>
    <source>
        <strain evidence="3">cv. DM1-3 516 R44</strain>
    </source>
</reference>
<dbReference type="PaxDb" id="4113-PGSC0003DMT400088788"/>
<evidence type="ECO:0000313" key="3">
    <source>
        <dbReference type="Proteomes" id="UP000011115"/>
    </source>
</evidence>
<organism evidence="2 3">
    <name type="scientific">Solanum tuberosum</name>
    <name type="common">Potato</name>
    <dbReference type="NCBI Taxonomy" id="4113"/>
    <lineage>
        <taxon>Eukaryota</taxon>
        <taxon>Viridiplantae</taxon>
        <taxon>Streptophyta</taxon>
        <taxon>Embryophyta</taxon>
        <taxon>Tracheophyta</taxon>
        <taxon>Spermatophyta</taxon>
        <taxon>Magnoliopsida</taxon>
        <taxon>eudicotyledons</taxon>
        <taxon>Gunneridae</taxon>
        <taxon>Pentapetalae</taxon>
        <taxon>asterids</taxon>
        <taxon>lamiids</taxon>
        <taxon>Solanales</taxon>
        <taxon>Solanaceae</taxon>
        <taxon>Solanoideae</taxon>
        <taxon>Solaneae</taxon>
        <taxon>Solanum</taxon>
    </lineage>
</organism>